<evidence type="ECO:0000313" key="3">
    <source>
        <dbReference type="Proteomes" id="UP001206126"/>
    </source>
</evidence>
<feature type="chain" id="PRO_5046861129" description="Lipoprotein SmpA/OmlA domain-containing protein" evidence="1">
    <location>
        <begin position="20"/>
        <end position="99"/>
    </location>
</feature>
<feature type="signal peptide" evidence="1">
    <location>
        <begin position="1"/>
        <end position="19"/>
    </location>
</feature>
<dbReference type="PROSITE" id="PS51257">
    <property type="entry name" value="PROKAR_LIPOPROTEIN"/>
    <property type="match status" value="1"/>
</dbReference>
<accession>A0ABT2DGI1</accession>
<protein>
    <recommendedName>
        <fullName evidence="4">Lipoprotein SmpA/OmlA domain-containing protein</fullName>
    </recommendedName>
</protein>
<evidence type="ECO:0000313" key="2">
    <source>
        <dbReference type="EMBL" id="MCS0809538.1"/>
    </source>
</evidence>
<reference evidence="2 3" key="1">
    <citation type="submission" date="2022-08" db="EMBL/GenBank/DDBJ databases">
        <title>Reclassification of Massilia species as members of the genera Telluria, Duganella, Pseudoduganella, Mokoshia gen. nov. and Zemynaea gen. nov. using orthogonal and non-orthogonal genome-based approaches.</title>
        <authorList>
            <person name="Bowman J.P."/>
        </authorList>
    </citation>
    <scope>NUCLEOTIDE SEQUENCE [LARGE SCALE GENOMIC DNA]</scope>
    <source>
        <strain evidence="2 3">JCM 31605</strain>
    </source>
</reference>
<dbReference type="Proteomes" id="UP001206126">
    <property type="component" value="Unassembled WGS sequence"/>
</dbReference>
<evidence type="ECO:0000256" key="1">
    <source>
        <dbReference type="SAM" id="SignalP"/>
    </source>
</evidence>
<comment type="caution">
    <text evidence="2">The sequence shown here is derived from an EMBL/GenBank/DDBJ whole genome shotgun (WGS) entry which is preliminary data.</text>
</comment>
<proteinExistence type="predicted"/>
<dbReference type="EMBL" id="JANUHB010000003">
    <property type="protein sequence ID" value="MCS0809538.1"/>
    <property type="molecule type" value="Genomic_DNA"/>
</dbReference>
<organism evidence="2 3">
    <name type="scientific">Massilia agilis</name>
    <dbReference type="NCBI Taxonomy" id="1811226"/>
    <lineage>
        <taxon>Bacteria</taxon>
        <taxon>Pseudomonadati</taxon>
        <taxon>Pseudomonadota</taxon>
        <taxon>Betaproteobacteria</taxon>
        <taxon>Burkholderiales</taxon>
        <taxon>Oxalobacteraceae</taxon>
        <taxon>Telluria group</taxon>
        <taxon>Massilia</taxon>
    </lineage>
</organism>
<sequence length="99" mass="10469">MTRLFALAAAVLLAGCASAPLPGSVAREDLAARVVPGQTTKSELLATLGKTRAVVFDSRFEAWLYEIPAGAGRYTEFVVLLDPQGVVRKTRRGPTGPAQ</sequence>
<gene>
    <name evidence="2" type="ORF">NX774_16560</name>
</gene>
<keyword evidence="1" id="KW-0732">Signal</keyword>
<keyword evidence="3" id="KW-1185">Reference proteome</keyword>
<evidence type="ECO:0008006" key="4">
    <source>
        <dbReference type="Google" id="ProtNLM"/>
    </source>
</evidence>
<dbReference type="RefSeq" id="WP_258823346.1">
    <property type="nucleotide sequence ID" value="NZ_JANUHB010000003.1"/>
</dbReference>
<name>A0ABT2DGI1_9BURK</name>